<dbReference type="UniPathway" id="UPA00143"/>
<evidence type="ECO:0000256" key="4">
    <source>
        <dbReference type="ARBA" id="ARBA00012483"/>
    </source>
</evidence>
<proteinExistence type="predicted"/>
<dbReference type="SUPFAM" id="SSF57850">
    <property type="entry name" value="RING/U-box"/>
    <property type="match status" value="1"/>
</dbReference>
<dbReference type="CDD" id="cd16655">
    <property type="entry name" value="RING-Ubox_WDSUB1-like"/>
    <property type="match status" value="1"/>
</dbReference>
<dbReference type="PANTHER" id="PTHR45647:SF56">
    <property type="entry name" value="U-BOX DOMAIN-CONTAINING PROTEIN 50-RELATED"/>
    <property type="match status" value="1"/>
</dbReference>
<dbReference type="GO" id="GO:0061630">
    <property type="term" value="F:ubiquitin protein ligase activity"/>
    <property type="evidence" value="ECO:0007669"/>
    <property type="project" value="UniProtKB-EC"/>
</dbReference>
<comment type="function">
    <text evidence="2">Functions as an E3 ubiquitin ligase.</text>
</comment>
<evidence type="ECO:0000256" key="3">
    <source>
        <dbReference type="ARBA" id="ARBA00004906"/>
    </source>
</evidence>
<feature type="domain" description="Protein kinase" evidence="9">
    <location>
        <begin position="468"/>
        <end position="707"/>
    </location>
</feature>
<dbReference type="SMART" id="SM00504">
    <property type="entry name" value="Ubox"/>
    <property type="match status" value="1"/>
</dbReference>
<feature type="domain" description="U-box" evidence="10">
    <location>
        <begin position="738"/>
        <end position="812"/>
    </location>
</feature>
<dbReference type="Gene3D" id="3.30.40.10">
    <property type="entry name" value="Zinc/RING finger domain, C3HC4 (zinc finger)"/>
    <property type="match status" value="1"/>
</dbReference>
<feature type="compositionally biased region" description="Polar residues" evidence="8">
    <location>
        <begin position="274"/>
        <end position="285"/>
    </location>
</feature>
<dbReference type="GO" id="GO:0005524">
    <property type="term" value="F:ATP binding"/>
    <property type="evidence" value="ECO:0007669"/>
    <property type="project" value="InterPro"/>
</dbReference>
<dbReference type="InterPro" id="IPR001245">
    <property type="entry name" value="Ser-Thr/Tyr_kinase_cat_dom"/>
</dbReference>
<accession>A0A833XB09</accession>
<keyword evidence="6" id="KW-0833">Ubl conjugation pathway</keyword>
<feature type="region of interest" description="Disordered" evidence="8">
    <location>
        <begin position="261"/>
        <end position="296"/>
    </location>
</feature>
<dbReference type="InterPro" id="IPR011009">
    <property type="entry name" value="Kinase-like_dom_sf"/>
</dbReference>
<evidence type="ECO:0000256" key="5">
    <source>
        <dbReference type="ARBA" id="ARBA00022679"/>
    </source>
</evidence>
<dbReference type="InterPro" id="IPR013083">
    <property type="entry name" value="Znf_RING/FYVE/PHD"/>
</dbReference>
<comment type="catalytic activity">
    <reaction evidence="1">
        <text>S-ubiquitinyl-[E2 ubiquitin-conjugating enzyme]-L-cysteine + [acceptor protein]-L-lysine = [E2 ubiquitin-conjugating enzyme]-L-cysteine + N(6)-ubiquitinyl-[acceptor protein]-L-lysine.</text>
        <dbReference type="EC" id="2.3.2.27"/>
    </reaction>
</comment>
<reference evidence="11" key="1">
    <citation type="submission" date="2015-10" db="EMBL/GenBank/DDBJ databases">
        <authorList>
            <person name="Martinez-Garcia P.J."/>
            <person name="Crepeau M.W."/>
            <person name="Puiu D."/>
            <person name="Gonzalez-Ibeas D."/>
            <person name="Whalen J."/>
            <person name="Stevens K."/>
            <person name="Paul R."/>
            <person name="Butterfield T."/>
            <person name="Britton M."/>
            <person name="Reagan R."/>
            <person name="Chakraborty S."/>
            <person name="Walawage S.L."/>
            <person name="Vasquez-Gross H.A."/>
            <person name="Cardeno C."/>
            <person name="Famula R."/>
            <person name="Pratt K."/>
            <person name="Kuruganti S."/>
            <person name="Aradhya M.K."/>
            <person name="Leslie C.A."/>
            <person name="Dandekar A.M."/>
            <person name="Salzberg S.L."/>
            <person name="Wegrzyn J.L."/>
            <person name="Langley C.H."/>
            <person name="Neale D.B."/>
        </authorList>
    </citation>
    <scope>NUCLEOTIDE SEQUENCE</scope>
    <source>
        <tissue evidence="11">Leaves</tissue>
    </source>
</reference>
<dbReference type="InterPro" id="IPR003613">
    <property type="entry name" value="Ubox_domain"/>
</dbReference>
<evidence type="ECO:0000259" key="9">
    <source>
        <dbReference type="PROSITE" id="PS50011"/>
    </source>
</evidence>
<dbReference type="AlphaFoldDB" id="A0A833XB09"/>
<feature type="compositionally biased region" description="Polar residues" evidence="8">
    <location>
        <begin position="210"/>
        <end position="236"/>
    </location>
</feature>
<organism evidence="11 12">
    <name type="scientific">Juglans regia</name>
    <name type="common">English walnut</name>
    <dbReference type="NCBI Taxonomy" id="51240"/>
    <lineage>
        <taxon>Eukaryota</taxon>
        <taxon>Viridiplantae</taxon>
        <taxon>Streptophyta</taxon>
        <taxon>Embryophyta</taxon>
        <taxon>Tracheophyta</taxon>
        <taxon>Spermatophyta</taxon>
        <taxon>Magnoliopsida</taxon>
        <taxon>eudicotyledons</taxon>
        <taxon>Gunneridae</taxon>
        <taxon>Pentapetalae</taxon>
        <taxon>rosids</taxon>
        <taxon>fabids</taxon>
        <taxon>Fagales</taxon>
        <taxon>Juglandaceae</taxon>
        <taxon>Juglans</taxon>
    </lineage>
</organism>
<evidence type="ECO:0000256" key="8">
    <source>
        <dbReference type="SAM" id="MobiDB-lite"/>
    </source>
</evidence>
<dbReference type="Gene3D" id="1.10.510.10">
    <property type="entry name" value="Transferase(Phosphotransferase) domain 1"/>
    <property type="match status" value="1"/>
</dbReference>
<dbReference type="PROSITE" id="PS50011">
    <property type="entry name" value="PROTEIN_KINASE_DOM"/>
    <property type="match status" value="1"/>
</dbReference>
<comment type="caution">
    <text evidence="11">The sequence shown here is derived from an EMBL/GenBank/DDBJ whole genome shotgun (WGS) entry which is preliminary data.</text>
</comment>
<dbReference type="EC" id="2.3.2.27" evidence="4"/>
<evidence type="ECO:0000256" key="6">
    <source>
        <dbReference type="ARBA" id="ARBA00022786"/>
    </source>
</evidence>
<dbReference type="GO" id="GO:0016567">
    <property type="term" value="P:protein ubiquitination"/>
    <property type="evidence" value="ECO:0007669"/>
    <property type="project" value="UniProtKB-UniPathway"/>
</dbReference>
<dbReference type="EMBL" id="LIHL02000008">
    <property type="protein sequence ID" value="KAF5463124.1"/>
    <property type="molecule type" value="Genomic_DNA"/>
</dbReference>
<dbReference type="PROSITE" id="PS51698">
    <property type="entry name" value="U_BOX"/>
    <property type="match status" value="1"/>
</dbReference>
<dbReference type="Gene3D" id="3.30.200.20">
    <property type="entry name" value="Phosphorylase Kinase, domain 1"/>
    <property type="match status" value="1"/>
</dbReference>
<dbReference type="InterPro" id="IPR000719">
    <property type="entry name" value="Prot_kinase_dom"/>
</dbReference>
<evidence type="ECO:0000256" key="2">
    <source>
        <dbReference type="ARBA" id="ARBA00003861"/>
    </source>
</evidence>
<dbReference type="Gramene" id="Jr08_18460_p1">
    <property type="protein sequence ID" value="cds.Jr08_18460_p1"/>
    <property type="gene ID" value="Jr08_18460"/>
</dbReference>
<keyword evidence="7" id="KW-0175">Coiled coil</keyword>
<dbReference type="Pfam" id="PF04564">
    <property type="entry name" value="U-box"/>
    <property type="match status" value="1"/>
</dbReference>
<evidence type="ECO:0000259" key="10">
    <source>
        <dbReference type="PROSITE" id="PS51698"/>
    </source>
</evidence>
<comment type="pathway">
    <text evidence="3">Protein modification; protein ubiquitination.</text>
</comment>
<dbReference type="PANTHER" id="PTHR45647">
    <property type="entry name" value="OS02G0152300 PROTEIN"/>
    <property type="match status" value="1"/>
</dbReference>
<evidence type="ECO:0000313" key="11">
    <source>
        <dbReference type="EMBL" id="KAF5463124.1"/>
    </source>
</evidence>
<evidence type="ECO:0000256" key="1">
    <source>
        <dbReference type="ARBA" id="ARBA00000900"/>
    </source>
</evidence>
<dbReference type="Pfam" id="PF07714">
    <property type="entry name" value="PK_Tyr_Ser-Thr"/>
    <property type="match status" value="1"/>
</dbReference>
<gene>
    <name evidence="11" type="ORF">F2P56_019064</name>
</gene>
<dbReference type="GO" id="GO:0004672">
    <property type="term" value="F:protein kinase activity"/>
    <property type="evidence" value="ECO:0007669"/>
    <property type="project" value="InterPro"/>
</dbReference>
<dbReference type="InterPro" id="IPR051348">
    <property type="entry name" value="U-box_ubiquitin_ligases"/>
</dbReference>
<dbReference type="SUPFAM" id="SSF56112">
    <property type="entry name" value="Protein kinase-like (PK-like)"/>
    <property type="match status" value="1"/>
</dbReference>
<feature type="region of interest" description="Disordered" evidence="8">
    <location>
        <begin position="208"/>
        <end position="236"/>
    </location>
</feature>
<evidence type="ECO:0000256" key="7">
    <source>
        <dbReference type="SAM" id="Coils"/>
    </source>
</evidence>
<sequence length="817" mass="93391">MLKRRKSMLQSEMISKMDLGPWSGRLENGILNQSPSSFSMLLPTSTQILFTHHFHVSVSVGKLPASVVSEEKLEVIQKYEREKIEKLLSNYINFCGKVKCEILKVEKHDEPIQRLILDLISRLQITKLVMGFTFMKSSSWKSKGMISGSFFIHQHKPDFCEFYIICGGKQVFLRGQKDQEEIMEDDQGGTVARMRDKSSLKSWVGRLMFSDQTNPPERNSRYSPTSSSNLEPPSSQNQWEIHVQEIESYFQQLLSSDLDADDPAQENERFQASPAESENTDSTMSPEEKIESLRSKISQVQQEVELKRKEAKDNLERHAKAERVLSLCIPRAEELEAWIKEEVKNRSELEKRLDAEKEHMNEVIIDIEESKKRLSSMIQLQTELSNKLQISTLAKSHAEAQLEKAVVTRAEMVREIEEFRRQRDVFNRRIEFCKEKDAIGMVSKLNGVSCGYREYTSEEIRLATDNFSESKRLKSGGDWTNLYRGRMKHGTVVIKLLSSSCELSDAAFQAKVDLLGHLRHPHLVAMVGLCSELKCLVFEYMHNGNLRDILSPSSRSSRRRNNQVLQWHDRIRIAIQVCSGLGFLHTAQPKPMIHGHLAPSNILLDYHHVAKISSYGLSQAHNECEKWLDIRAFGAVMLHLLTGRNWAELVEETPTTERAASAQFLDEMVVDWPLDVAEEFAGLATRCLSVNRELETDLSITRVMEQLNKIKNKANDVMERGESEAVMNGGVDEADPCDAPKVFLCPIYQDIMKNPHVAADGFSYELEAIEEWLATGHNTSPMTNLRLERTQLTPNHTLRSLIQDWQSKRSTTASRLH</sequence>
<feature type="coiled-coil region" evidence="7">
    <location>
        <begin position="402"/>
        <end position="436"/>
    </location>
</feature>
<protein>
    <recommendedName>
        <fullName evidence="4">RING-type E3 ubiquitin transferase</fullName>
        <ecNumber evidence="4">2.3.2.27</ecNumber>
    </recommendedName>
</protein>
<reference evidence="11" key="2">
    <citation type="submission" date="2020-03" db="EMBL/GenBank/DDBJ databases">
        <title>Walnut 2.0.</title>
        <authorList>
            <person name="Marrano A."/>
            <person name="Britton M."/>
            <person name="Zimin A.V."/>
            <person name="Zaini P.A."/>
            <person name="Workman R."/>
            <person name="Puiu D."/>
            <person name="Bianco L."/>
            <person name="Allen B.J."/>
            <person name="Troggio M."/>
            <person name="Leslie C.A."/>
            <person name="Timp W."/>
            <person name="Dendekar A."/>
            <person name="Salzberg S.L."/>
            <person name="Neale D.B."/>
        </authorList>
    </citation>
    <scope>NUCLEOTIDE SEQUENCE</scope>
    <source>
        <tissue evidence="11">Leaves</tissue>
    </source>
</reference>
<name>A0A833XB09_JUGRE</name>
<evidence type="ECO:0000313" key="12">
    <source>
        <dbReference type="Proteomes" id="UP000619265"/>
    </source>
</evidence>
<keyword evidence="5" id="KW-0808">Transferase</keyword>
<dbReference type="Proteomes" id="UP000619265">
    <property type="component" value="Unassembled WGS sequence"/>
</dbReference>